<feature type="compositionally biased region" description="Gly residues" evidence="1">
    <location>
        <begin position="1515"/>
        <end position="1567"/>
    </location>
</feature>
<dbReference type="InterPro" id="IPR039891">
    <property type="entry name" value="VWA8"/>
</dbReference>
<dbReference type="PROSITE" id="PS50234">
    <property type="entry name" value="VWFA"/>
    <property type="match status" value="1"/>
</dbReference>
<gene>
    <name evidence="3" type="ORF">HK105_200729</name>
</gene>
<dbReference type="Gene3D" id="3.40.50.300">
    <property type="entry name" value="P-loop containing nucleotide triphosphate hydrolases"/>
    <property type="match status" value="3"/>
</dbReference>
<dbReference type="PANTHER" id="PTHR21610:SF9">
    <property type="entry name" value="VON WILLEBRAND FACTOR A DOMAIN-CONTAINING PROTEIN 8"/>
    <property type="match status" value="1"/>
</dbReference>
<proteinExistence type="predicted"/>
<evidence type="ECO:0000313" key="4">
    <source>
        <dbReference type="Proteomes" id="UP001527925"/>
    </source>
</evidence>
<dbReference type="EMBL" id="JADGIZ020000002">
    <property type="protein sequence ID" value="KAL2919812.1"/>
    <property type="molecule type" value="Genomic_DNA"/>
</dbReference>
<feature type="domain" description="VWFA" evidence="2">
    <location>
        <begin position="1701"/>
        <end position="1882"/>
    </location>
</feature>
<protein>
    <recommendedName>
        <fullName evidence="2">VWFA domain-containing protein</fullName>
    </recommendedName>
</protein>
<dbReference type="InterPro" id="IPR027417">
    <property type="entry name" value="P-loop_NTPase"/>
</dbReference>
<dbReference type="Pfam" id="PF07728">
    <property type="entry name" value="AAA_5"/>
    <property type="match status" value="3"/>
</dbReference>
<dbReference type="InterPro" id="IPR036465">
    <property type="entry name" value="vWFA_dom_sf"/>
</dbReference>
<dbReference type="SUPFAM" id="SSF53300">
    <property type="entry name" value="vWA-like"/>
    <property type="match status" value="1"/>
</dbReference>
<dbReference type="Proteomes" id="UP001527925">
    <property type="component" value="Unassembled WGS sequence"/>
</dbReference>
<reference evidence="3 4" key="1">
    <citation type="submission" date="2023-09" db="EMBL/GenBank/DDBJ databases">
        <title>Pangenome analysis of Batrachochytrium dendrobatidis and related Chytrids.</title>
        <authorList>
            <person name="Yacoub M.N."/>
            <person name="Stajich J.E."/>
            <person name="James T.Y."/>
        </authorList>
    </citation>
    <scope>NUCLEOTIDE SEQUENCE [LARGE SCALE GENOMIC DNA]</scope>
    <source>
        <strain evidence="3 4">JEL0888</strain>
    </source>
</reference>
<dbReference type="InterPro" id="IPR011704">
    <property type="entry name" value="ATPase_dyneun-rel_AAA"/>
</dbReference>
<dbReference type="PANTHER" id="PTHR21610">
    <property type="entry name" value="VON WILLEBRAND FACTOR A DOMAIN-CONTAINING PROTEIN 8"/>
    <property type="match status" value="1"/>
</dbReference>
<keyword evidence="4" id="KW-1185">Reference proteome</keyword>
<dbReference type="SMART" id="SM00327">
    <property type="entry name" value="VWA"/>
    <property type="match status" value="1"/>
</dbReference>
<organism evidence="3 4">
    <name type="scientific">Polyrhizophydium stewartii</name>
    <dbReference type="NCBI Taxonomy" id="2732419"/>
    <lineage>
        <taxon>Eukaryota</taxon>
        <taxon>Fungi</taxon>
        <taxon>Fungi incertae sedis</taxon>
        <taxon>Chytridiomycota</taxon>
        <taxon>Chytridiomycota incertae sedis</taxon>
        <taxon>Chytridiomycetes</taxon>
        <taxon>Rhizophydiales</taxon>
        <taxon>Rhizophydiales incertae sedis</taxon>
        <taxon>Polyrhizophydium</taxon>
    </lineage>
</organism>
<comment type="caution">
    <text evidence="3">The sequence shown here is derived from an EMBL/GenBank/DDBJ whole genome shotgun (WGS) entry which is preliminary data.</text>
</comment>
<dbReference type="InterPro" id="IPR002035">
    <property type="entry name" value="VWF_A"/>
</dbReference>
<evidence type="ECO:0000313" key="3">
    <source>
        <dbReference type="EMBL" id="KAL2919812.1"/>
    </source>
</evidence>
<name>A0ABR4NJX3_9FUNG</name>
<accession>A0ABR4NJX3</accession>
<evidence type="ECO:0000259" key="2">
    <source>
        <dbReference type="PROSITE" id="PS50234"/>
    </source>
</evidence>
<feature type="region of interest" description="Disordered" evidence="1">
    <location>
        <begin position="1507"/>
        <end position="1581"/>
    </location>
</feature>
<dbReference type="SUPFAM" id="SSF52540">
    <property type="entry name" value="P-loop containing nucleoside triphosphate hydrolases"/>
    <property type="match status" value="3"/>
</dbReference>
<sequence>MSAARRVANIAAVLAPAGQRSGSGARGDSGDDADQATVQIGDTVLLVRAAVAPELVPSSHVRFFDDAQDILGHLRWMAQKDSLGQDMFLMGPPGPLKRMLVLRYAQLAQREIEYVSLSRDVTDSDLKQRREIRNGTAVFIDQACVRAAVHGRLLVLDGVEKAERNVLPVLNNLLENREMALEDGRFLVHAKRYDSLIKDASQSEMERAKLVRTSENFIVVALGLPVPKYDGFPLDPPLRSRFQARNVPSPSYKSLVAHLTTRFPNAPRRTIERIVSVSIVLRDIVSDQGTPVPEFPGVIDNFIAIFDAFPLADPRNYMQLCYPFPLIPNYDEQTINVIRSVYDRFELNPVEIRMELGSAVQDPRPAQDPDGVYRLVAFSRQRPTTEHGTHFKAPVYERIARFRIRGSDTLQVRLASGPLDSSDSPFFVPTDYHSSLVVSLLMAHAAGDLCIIGEKGSGKSAVLRAFSRFLGYEMEYIPLHKDMSARDLLQRRNTTPTGDTVWENSGLVEAALHGRIAVLDPIEVLSFGTLASIQRLVAEREISLPSGITLIHHKRFNSLIAKRGCTADSLAAKQIFPVHPSFRIVAIARPTTTTNVKGSWLSPEIASMFLFVPMRPLNFAEENHVIETLFPRVPMQVIGKLSSLANSLRGEKDELLSSLANSLSTRMLLRISRRLSLFPGDNLRSIIFKACLYRFLPSLAKEALDKYLDKQGVPPEPEWPESDELRCEIVPATKDRPEQLRIGDIEHPVAVDTNPLLIPDVVFYENARQTLVLQDMLKDYSLGEHLLLIGNQGVGKNKLVDRFLQLLRLPREYIQLHRDVTVYSLTSSPTVVDGRLVYEDSPLVRAVREGYILVVDEADKAPTHVTAVLKSLVEDGEMVLSDGRRIVTPRSSGAQPDAGSRTIEIHPNFRMFVLANRPGYPFLGNDFWREIGDVFACHAVDNPDAQSEMQLLKNYAPNVSDELLMKLIASFKDLRRLVDEGLISYPYSTRELVNVVRHLQKFPDEGLARALQNVFDFDQHEGDVKSILIETMNKNGIPTGMESSFRIELGDLVPLPDPVVLEKWAIQIGKLLRLEGRLSELSARGTWRLDRTKTWETLDRKDGRASVFSELLYTFQLPIKGEPMDIICGADDTLYSLSVSPVTLTVISPDHRLFQNIDLYEYIPSTRETVLRIAEVAPGKLCIHNSVENNILLIEFPQNAVSIINIVGLDSVLESSVCTGTAIHGYLVCFQPKTGFVVVLDFNRMRQSAFRLALSVASIHPISGQRWIIQDADMRLHVAALSREDKRCTLEITPIASVDPLRQIPTVLRFASQPDASGTNWLQTSPPDVYACSLDAAQMHALASPPVQISAWMKPSQDPARNRFINVHSTHAVLARTSQLASLIPSDEGRIGRGWLDLIDVSQKRLRRIGVPLAIPMSAVSSRELPLSGMPQRPVSKAVDAGRLIETAEGNLLLMDRAGLVSIFQTRFQQTMDDVKQWSKLTGALDAGTLSIIYHGKHPDAIADELAAGSKQPGGSSGAGSDGSGEGSGSGSGVGDGDGGSGGSGGEGSGGEGSGGAGGSGGKGEGSGNARPGEEGRQSGTVDLASFRLRTAEELPQAITDAQMELHRKAMETRLQKLQMSAKDMAAFAKLRSNVQREIRELRVILESVEAKNKERIWLRNKTSGDIDDTKLVEGLAGERAIYRTRGDNDNDPTFQEKPKKMYIVFDLSASMMRFNGHDGRMDRSLEGAIMLMEAFRGFEHKFQYKIAGHSGDGPDIEFVPENKHPRNEKEIFEVIGRMSAHATFCISGDTTVSAVTTAIKNITKEDADDYFVLVLSDANLQQYNISPSTIAAALKTDSRVNASMIFIGNLADQADRLAKSLPGHAYVCLDNKDLPKIMKSIFLSSLVQ</sequence>
<evidence type="ECO:0000256" key="1">
    <source>
        <dbReference type="SAM" id="MobiDB-lite"/>
    </source>
</evidence>